<comment type="caution">
    <text evidence="2">The sequence shown here is derived from an EMBL/GenBank/DDBJ whole genome shotgun (WGS) entry which is preliminary data.</text>
</comment>
<evidence type="ECO:0000313" key="2">
    <source>
        <dbReference type="EMBL" id="MFC7357857.1"/>
    </source>
</evidence>
<keyword evidence="1" id="KW-0812">Transmembrane</keyword>
<dbReference type="EMBL" id="JBHTBN010000004">
    <property type="protein sequence ID" value="MFC7357857.1"/>
    <property type="molecule type" value="Genomic_DNA"/>
</dbReference>
<reference evidence="3" key="1">
    <citation type="journal article" date="2019" name="Int. J. Syst. Evol. Microbiol.">
        <title>The Global Catalogue of Microorganisms (GCM) 10K type strain sequencing project: providing services to taxonomists for standard genome sequencing and annotation.</title>
        <authorList>
            <consortium name="The Broad Institute Genomics Platform"/>
            <consortium name="The Broad Institute Genome Sequencing Center for Infectious Disease"/>
            <person name="Wu L."/>
            <person name="Ma J."/>
        </authorList>
    </citation>
    <scope>NUCLEOTIDE SEQUENCE [LARGE SCALE GENOMIC DNA]</scope>
    <source>
        <strain evidence="3">CGMCC 1.16306</strain>
    </source>
</reference>
<dbReference type="Proteomes" id="UP001596415">
    <property type="component" value="Unassembled WGS sequence"/>
</dbReference>
<evidence type="ECO:0000313" key="3">
    <source>
        <dbReference type="Proteomes" id="UP001596415"/>
    </source>
</evidence>
<feature type="transmembrane region" description="Helical" evidence="1">
    <location>
        <begin position="36"/>
        <end position="55"/>
    </location>
</feature>
<dbReference type="RefSeq" id="WP_380217719.1">
    <property type="nucleotide sequence ID" value="NZ_JBHTBN010000004.1"/>
</dbReference>
<keyword evidence="1" id="KW-1133">Transmembrane helix</keyword>
<proteinExistence type="predicted"/>
<sequence length="82" mass="9987">MMKYILTLLFLIAFSLVVYGYYIGDDNMALKDRCIGLGIVVFFFVWMPVFIYHRWKNKKVKDYMLNKENIEKMRDYSKKKKL</sequence>
<evidence type="ECO:0000256" key="1">
    <source>
        <dbReference type="SAM" id="Phobius"/>
    </source>
</evidence>
<organism evidence="2 3">
    <name type="scientific">Jejudonia soesokkakensis</name>
    <dbReference type="NCBI Taxonomy" id="1323432"/>
    <lineage>
        <taxon>Bacteria</taxon>
        <taxon>Pseudomonadati</taxon>
        <taxon>Bacteroidota</taxon>
        <taxon>Flavobacteriia</taxon>
        <taxon>Flavobacteriales</taxon>
        <taxon>Flavobacteriaceae</taxon>
        <taxon>Jejudonia</taxon>
    </lineage>
</organism>
<keyword evidence="3" id="KW-1185">Reference proteome</keyword>
<keyword evidence="1" id="KW-0472">Membrane</keyword>
<name>A0ABW2MWE1_9FLAO</name>
<protein>
    <submittedName>
        <fullName evidence="2">Uncharacterized protein</fullName>
    </submittedName>
</protein>
<accession>A0ABW2MWE1</accession>
<gene>
    <name evidence="2" type="ORF">ACFQO1_09170</name>
</gene>